<organism evidence="2 3">
    <name type="scientific">Oceanobacillus profundus</name>
    <dbReference type="NCBI Taxonomy" id="372463"/>
    <lineage>
        <taxon>Bacteria</taxon>
        <taxon>Bacillati</taxon>
        <taxon>Bacillota</taxon>
        <taxon>Bacilli</taxon>
        <taxon>Bacillales</taxon>
        <taxon>Bacillaceae</taxon>
        <taxon>Oceanobacillus</taxon>
    </lineage>
</organism>
<accession>A0A417YIT0</accession>
<evidence type="ECO:0000256" key="1">
    <source>
        <dbReference type="SAM" id="Phobius"/>
    </source>
</evidence>
<dbReference type="Proteomes" id="UP000285456">
    <property type="component" value="Unassembled WGS sequence"/>
</dbReference>
<protein>
    <submittedName>
        <fullName evidence="2">Uncharacterized protein</fullName>
    </submittedName>
</protein>
<name>A0A417YIT0_9BACI</name>
<evidence type="ECO:0000313" key="2">
    <source>
        <dbReference type="EMBL" id="RHW32929.1"/>
    </source>
</evidence>
<keyword evidence="3" id="KW-1185">Reference proteome</keyword>
<keyword evidence="1" id="KW-1133">Transmembrane helix</keyword>
<dbReference type="AlphaFoldDB" id="A0A417YIT0"/>
<feature type="transmembrane region" description="Helical" evidence="1">
    <location>
        <begin position="32"/>
        <end position="54"/>
    </location>
</feature>
<proteinExistence type="predicted"/>
<sequence length="75" mass="8715">MRHYAILRLLLAAFFLYIAWPVIPSASTNTELIFWGGWLLFLVLVIGANLATLLQMTSPPVMEQEQYNELRRDNY</sequence>
<dbReference type="OrthoDB" id="2721191at2"/>
<keyword evidence="1" id="KW-0472">Membrane</keyword>
<keyword evidence="1" id="KW-0812">Transmembrane</keyword>
<dbReference type="EMBL" id="QWEH01000004">
    <property type="protein sequence ID" value="RHW32929.1"/>
    <property type="molecule type" value="Genomic_DNA"/>
</dbReference>
<dbReference type="RefSeq" id="WP_095307334.1">
    <property type="nucleotide sequence ID" value="NZ_JAMAWL010000005.1"/>
</dbReference>
<evidence type="ECO:0000313" key="3">
    <source>
        <dbReference type="Proteomes" id="UP000285456"/>
    </source>
</evidence>
<gene>
    <name evidence="2" type="ORF">D1B32_07730</name>
</gene>
<reference evidence="2 3" key="1">
    <citation type="journal article" date="2007" name="Int. J. Syst. Evol. Microbiol.">
        <title>Oceanobacillus profundus sp. nov., isolated from a deep-sea sediment core.</title>
        <authorList>
            <person name="Kim Y.G."/>
            <person name="Choi D.H."/>
            <person name="Hyun S."/>
            <person name="Cho B.C."/>
        </authorList>
    </citation>
    <scope>NUCLEOTIDE SEQUENCE [LARGE SCALE GENOMIC DNA]</scope>
    <source>
        <strain evidence="2 3">DSM 18246</strain>
    </source>
</reference>
<feature type="transmembrane region" description="Helical" evidence="1">
    <location>
        <begin position="7"/>
        <end position="26"/>
    </location>
</feature>
<comment type="caution">
    <text evidence="2">The sequence shown here is derived from an EMBL/GenBank/DDBJ whole genome shotgun (WGS) entry which is preliminary data.</text>
</comment>